<dbReference type="AlphaFoldDB" id="A0A1C4TWB0"/>
<accession>A0A1C4TWB0</accession>
<evidence type="ECO:0000313" key="3">
    <source>
        <dbReference type="Proteomes" id="UP000198797"/>
    </source>
</evidence>
<organism evidence="2 3">
    <name type="scientific">Micromonospora matsumotoense</name>
    <dbReference type="NCBI Taxonomy" id="121616"/>
    <lineage>
        <taxon>Bacteria</taxon>
        <taxon>Bacillati</taxon>
        <taxon>Actinomycetota</taxon>
        <taxon>Actinomycetes</taxon>
        <taxon>Micromonosporales</taxon>
        <taxon>Micromonosporaceae</taxon>
        <taxon>Micromonospora</taxon>
    </lineage>
</organism>
<keyword evidence="1" id="KW-0732">Signal</keyword>
<feature type="chain" id="PRO_5008704271" description="DUF11 domain-containing protein" evidence="1">
    <location>
        <begin position="34"/>
        <end position="295"/>
    </location>
</feature>
<dbReference type="EMBL" id="FMCU01000001">
    <property type="protein sequence ID" value="SCE63649.1"/>
    <property type="molecule type" value="Genomic_DNA"/>
</dbReference>
<dbReference type="RefSeq" id="WP_141722983.1">
    <property type="nucleotide sequence ID" value="NZ_FMCU01000001.1"/>
</dbReference>
<protein>
    <recommendedName>
        <fullName evidence="4">DUF11 domain-containing protein</fullName>
    </recommendedName>
</protein>
<keyword evidence="3" id="KW-1185">Reference proteome</keyword>
<evidence type="ECO:0000256" key="1">
    <source>
        <dbReference type="SAM" id="SignalP"/>
    </source>
</evidence>
<evidence type="ECO:0000313" key="2">
    <source>
        <dbReference type="EMBL" id="SCE63649.1"/>
    </source>
</evidence>
<dbReference type="OrthoDB" id="5208199at2"/>
<reference evidence="3" key="1">
    <citation type="submission" date="2016-06" db="EMBL/GenBank/DDBJ databases">
        <authorList>
            <person name="Varghese N."/>
            <person name="Submissions Spin"/>
        </authorList>
    </citation>
    <scope>NUCLEOTIDE SEQUENCE [LARGE SCALE GENOMIC DNA]</scope>
    <source>
        <strain evidence="3">DSM 44100</strain>
    </source>
</reference>
<proteinExistence type="predicted"/>
<dbReference type="Proteomes" id="UP000198797">
    <property type="component" value="Unassembled WGS sequence"/>
</dbReference>
<feature type="signal peptide" evidence="1">
    <location>
        <begin position="1"/>
        <end position="33"/>
    </location>
</feature>
<sequence>MLVPTMRRSAARAAVILLTTAAATAVIAGPASAHPALTISASPTTVTAGSTVTLTITGTSNGNYTNARIEVSAGSGTAGTTGTLTSFTSSPTCGAGIPSTPTCSEITNKYKLYPINLTNNQAFSYTITFTVDSATTAGTFKGNAQFYTSSNSTIGLTTGPTITVNPATSDLILTKGPVNRTGNQLNFNWTSANVGPVDSTNPNAFSGSAAPAGFASQVGSACGFIPGQSFSCDLNFVIPAGATNEPGNAFFDVNLLALGTYTVSISLIPANEANPADNTISWNCTVLTGLIITCT</sequence>
<evidence type="ECO:0008006" key="4">
    <source>
        <dbReference type="Google" id="ProtNLM"/>
    </source>
</evidence>
<name>A0A1C4TWB0_9ACTN</name>
<gene>
    <name evidence="2" type="ORF">GA0070216_10121</name>
</gene>